<accession>A0A4P1KBN3</accession>
<keyword evidence="2" id="KW-1185">Reference proteome</keyword>
<dbReference type="EMBL" id="LR588407">
    <property type="protein sequence ID" value="VTO17790.1"/>
    <property type="molecule type" value="Genomic_DNA"/>
</dbReference>
<gene>
    <name evidence="1" type="ORF">NCTC9239_02549</name>
</gene>
<name>A0A4P1KBN3_9CAUL</name>
<evidence type="ECO:0000313" key="2">
    <source>
        <dbReference type="Proteomes" id="UP000309952"/>
    </source>
</evidence>
<protein>
    <recommendedName>
        <fullName evidence="3">N-acetyltransferase domain-containing protein</fullName>
    </recommendedName>
</protein>
<dbReference type="AlphaFoldDB" id="A0A4P1KBN3"/>
<dbReference type="RefSeq" id="WP_138141828.1">
    <property type="nucleotide sequence ID" value="NZ_LR588407.1"/>
</dbReference>
<evidence type="ECO:0000313" key="1">
    <source>
        <dbReference type="EMBL" id="VTO17790.1"/>
    </source>
</evidence>
<sequence>MPNPIVIFEQQTYDLDGWPYRVEANCIPPDEADARIRDRFDSRAIDLPKELGSIWFEVFDPVGAWAATATFACGEGVVRCDLIEVERPHRRQGIATVVYILASKIFDAPVVPASVRSDDALAFWAGRTEIRG</sequence>
<dbReference type="KEGG" id="bvy:NCTC9239_02549"/>
<evidence type="ECO:0008006" key="3">
    <source>
        <dbReference type="Google" id="ProtNLM"/>
    </source>
</evidence>
<organism evidence="1 2">
    <name type="scientific">Brevundimonas vancanneytii</name>
    <dbReference type="NCBI Taxonomy" id="1325724"/>
    <lineage>
        <taxon>Bacteria</taxon>
        <taxon>Pseudomonadati</taxon>
        <taxon>Pseudomonadota</taxon>
        <taxon>Alphaproteobacteria</taxon>
        <taxon>Caulobacterales</taxon>
        <taxon>Caulobacteraceae</taxon>
        <taxon>Brevundimonas</taxon>
    </lineage>
</organism>
<proteinExistence type="predicted"/>
<reference evidence="1 2" key="1">
    <citation type="submission" date="2019-04" db="EMBL/GenBank/DDBJ databases">
        <authorList>
            <consortium name="Pathogen Informatics"/>
        </authorList>
    </citation>
    <scope>NUCLEOTIDE SEQUENCE [LARGE SCALE GENOMIC DNA]</scope>
    <source>
        <strain evidence="1 2">NCTC9239</strain>
    </source>
</reference>
<dbReference type="Proteomes" id="UP000309952">
    <property type="component" value="Chromosome"/>
</dbReference>